<keyword evidence="5" id="KW-1185">Reference proteome</keyword>
<feature type="transmembrane region" description="Helical" evidence="1">
    <location>
        <begin position="154"/>
        <end position="176"/>
    </location>
</feature>
<feature type="transmembrane region" description="Helical" evidence="1">
    <location>
        <begin position="93"/>
        <end position="113"/>
    </location>
</feature>
<dbReference type="HOGENOM" id="CLU_602492_0_0_5"/>
<evidence type="ECO:0000313" key="3">
    <source>
        <dbReference type="EMBL" id="TDR36475.1"/>
    </source>
</evidence>
<proteinExistence type="predicted"/>
<protein>
    <recommendedName>
        <fullName evidence="6">O-antigen ligase-like membrane protein</fullName>
    </recommendedName>
</protein>
<name>A0A011U154_9HYPH</name>
<reference evidence="2 4" key="1">
    <citation type="submission" date="2014-02" db="EMBL/GenBank/DDBJ databases">
        <title>Aquamicrobium defluvii Genome sequencing.</title>
        <authorList>
            <person name="Wang X."/>
        </authorList>
    </citation>
    <scope>NUCLEOTIDE SEQUENCE [LARGE SCALE GENOMIC DNA]</scope>
    <source>
        <strain evidence="2 4">W13Z1</strain>
    </source>
</reference>
<comment type="caution">
    <text evidence="2">The sequence shown here is derived from an EMBL/GenBank/DDBJ whole genome shotgun (WGS) entry which is preliminary data.</text>
</comment>
<gene>
    <name evidence="2" type="ORF">BG36_08290</name>
    <name evidence="3" type="ORF">DES43_105142</name>
</gene>
<dbReference type="STRING" id="69279.BG36_08290"/>
<dbReference type="eggNOG" id="ENOG5032R2C">
    <property type="taxonomic scope" value="Bacteria"/>
</dbReference>
<keyword evidence="1" id="KW-0472">Membrane</keyword>
<dbReference type="AlphaFoldDB" id="A0A011U154"/>
<feature type="transmembrane region" description="Helical" evidence="1">
    <location>
        <begin position="366"/>
        <end position="387"/>
    </location>
</feature>
<reference evidence="3 5" key="2">
    <citation type="submission" date="2019-03" db="EMBL/GenBank/DDBJ databases">
        <title>Genomic Encyclopedia of Type Strains, Phase IV (KMG-IV): sequencing the most valuable type-strain genomes for metagenomic binning, comparative biology and taxonomic classification.</title>
        <authorList>
            <person name="Goeker M."/>
        </authorList>
    </citation>
    <scope>NUCLEOTIDE SEQUENCE [LARGE SCALE GENOMIC DNA]</scope>
    <source>
        <strain evidence="3 5">DSM 11603</strain>
    </source>
</reference>
<evidence type="ECO:0000313" key="2">
    <source>
        <dbReference type="EMBL" id="EXL10142.1"/>
    </source>
</evidence>
<dbReference type="Proteomes" id="UP000294958">
    <property type="component" value="Unassembled WGS sequence"/>
</dbReference>
<evidence type="ECO:0008006" key="6">
    <source>
        <dbReference type="Google" id="ProtNLM"/>
    </source>
</evidence>
<organism evidence="2 4">
    <name type="scientific">Aquamicrobium defluvii</name>
    <dbReference type="NCBI Taxonomy" id="69279"/>
    <lineage>
        <taxon>Bacteria</taxon>
        <taxon>Pseudomonadati</taxon>
        <taxon>Pseudomonadota</taxon>
        <taxon>Alphaproteobacteria</taxon>
        <taxon>Hyphomicrobiales</taxon>
        <taxon>Phyllobacteriaceae</taxon>
        <taxon>Aquamicrobium</taxon>
    </lineage>
</organism>
<evidence type="ECO:0000256" key="1">
    <source>
        <dbReference type="SAM" id="Phobius"/>
    </source>
</evidence>
<dbReference type="PATRIC" id="fig|69279.3.peg.563"/>
<feature type="transmembrane region" description="Helical" evidence="1">
    <location>
        <begin position="417"/>
        <end position="437"/>
    </location>
</feature>
<feature type="transmembrane region" description="Helical" evidence="1">
    <location>
        <begin position="66"/>
        <end position="87"/>
    </location>
</feature>
<dbReference type="EMBL" id="JENY01000002">
    <property type="protein sequence ID" value="EXL10142.1"/>
    <property type="molecule type" value="Genomic_DNA"/>
</dbReference>
<dbReference type="EMBL" id="SNZF01000005">
    <property type="protein sequence ID" value="TDR36475.1"/>
    <property type="molecule type" value="Genomic_DNA"/>
</dbReference>
<keyword evidence="1" id="KW-0812">Transmembrane</keyword>
<accession>A0A011U154</accession>
<evidence type="ECO:0000313" key="5">
    <source>
        <dbReference type="Proteomes" id="UP000294958"/>
    </source>
</evidence>
<feature type="transmembrane region" description="Helical" evidence="1">
    <location>
        <begin position="394"/>
        <end position="411"/>
    </location>
</feature>
<dbReference type="Proteomes" id="UP000019849">
    <property type="component" value="Unassembled WGS sequence"/>
</dbReference>
<feature type="transmembrane region" description="Helical" evidence="1">
    <location>
        <begin position="237"/>
        <end position="259"/>
    </location>
</feature>
<evidence type="ECO:0000313" key="4">
    <source>
        <dbReference type="Proteomes" id="UP000019849"/>
    </source>
</evidence>
<dbReference type="RefSeq" id="WP_051520363.1">
    <property type="nucleotide sequence ID" value="NZ_KK073878.1"/>
</dbReference>
<feature type="transmembrane region" description="Helical" evidence="1">
    <location>
        <begin position="214"/>
        <end position="231"/>
    </location>
</feature>
<keyword evidence="1" id="KW-1133">Transmembrane helix</keyword>
<feature type="transmembrane region" description="Helical" evidence="1">
    <location>
        <begin position="271"/>
        <end position="290"/>
    </location>
</feature>
<sequence>MGLGAYTPLIVALALRLASAPTASVSYLVLASYALLGPAHAIRALAMSWLFTMLSQGVAPEASGAAVGRYAVLFAAAFSALIHSNLLSRQPHLLPFTLATVLLGVFLMGHSVLFSPIVDVSVLKALSWTLAMGTLISAWSGLSDWQKHELSQQIFWGLVIILVLSLPLALTSLGYLRNDRGFQGILNHPQAFGPTMALLGAWTATRMFGERKPGWWLVVLTGACLMLVLMSEARTAGLSMVGGIGLSILLAPGFSGLSIARMAPGLGSARIWAVLCMALVGGIFMAPKIAETIQYYITKSGRASGENLSELYDRSRGRLMDAMLDNIARQPLTGIGFGIASEPALMEVKRDPVLGLPTGASIEKGVAPLMVLEEVGVLGALFVALWLLRLLRSAARSGLAPFAVCMTVLLLNMGEATLFSAGGMGLLPMILLGWAYAGGQSRTRMCRA</sequence>